<organism evidence="1">
    <name type="scientific">marine sediment metagenome</name>
    <dbReference type="NCBI Taxonomy" id="412755"/>
    <lineage>
        <taxon>unclassified sequences</taxon>
        <taxon>metagenomes</taxon>
        <taxon>ecological metagenomes</taxon>
    </lineage>
</organism>
<dbReference type="EMBL" id="BARS01005131">
    <property type="protein sequence ID" value="GAF68853.1"/>
    <property type="molecule type" value="Genomic_DNA"/>
</dbReference>
<accession>X0RJ88</accession>
<protein>
    <submittedName>
        <fullName evidence="1">Uncharacterized protein</fullName>
    </submittedName>
</protein>
<reference evidence="1" key="1">
    <citation type="journal article" date="2014" name="Front. Microbiol.">
        <title>High frequency of phylogenetically diverse reductive dehalogenase-homologous genes in deep subseafloor sedimentary metagenomes.</title>
        <authorList>
            <person name="Kawai M."/>
            <person name="Futagami T."/>
            <person name="Toyoda A."/>
            <person name="Takaki Y."/>
            <person name="Nishi S."/>
            <person name="Hori S."/>
            <person name="Arai W."/>
            <person name="Tsubouchi T."/>
            <person name="Morono Y."/>
            <person name="Uchiyama I."/>
            <person name="Ito T."/>
            <person name="Fujiyama A."/>
            <person name="Inagaki F."/>
            <person name="Takami H."/>
        </authorList>
    </citation>
    <scope>NUCLEOTIDE SEQUENCE</scope>
    <source>
        <strain evidence="1">Expedition CK06-06</strain>
    </source>
</reference>
<sequence length="251" mass="27632">MSTSGSVDFSTTRNDIIRQALLLCNAIDPQETVPVQQQNDAIFMLNSLVKRLSMERPLFGLVDHTIALYDSKQSYTIGSGGNLNVNRPLQITHARRLDSDNMEVEMEPYSRVGYMNLPDKSNAGQVNTYYYDPQLGLGSLYVWPVTDTASTSLSDGIADDWTVSATATEYYYTGTDITAEPKFVFISNSGTMVEMTEGTVGSLTQYQYGWGDNDALGADTLYVWTATDPDATSGSVIALTTTPDRLRFTVE</sequence>
<name>X0RJ88_9ZZZZ</name>
<gene>
    <name evidence="1" type="ORF">S01H1_10048</name>
</gene>
<comment type="caution">
    <text evidence="1">The sequence shown here is derived from an EMBL/GenBank/DDBJ whole genome shotgun (WGS) entry which is preliminary data.</text>
</comment>
<proteinExistence type="predicted"/>
<feature type="non-terminal residue" evidence="1">
    <location>
        <position position="251"/>
    </location>
</feature>
<dbReference type="AlphaFoldDB" id="X0RJ88"/>
<evidence type="ECO:0000313" key="1">
    <source>
        <dbReference type="EMBL" id="GAF68853.1"/>
    </source>
</evidence>